<evidence type="ECO:0000313" key="3">
    <source>
        <dbReference type="Proteomes" id="UP001501495"/>
    </source>
</evidence>
<feature type="region of interest" description="Disordered" evidence="1">
    <location>
        <begin position="152"/>
        <end position="172"/>
    </location>
</feature>
<protein>
    <submittedName>
        <fullName evidence="2">Uncharacterized protein</fullName>
    </submittedName>
</protein>
<keyword evidence="3" id="KW-1185">Reference proteome</keyword>
<dbReference type="RefSeq" id="WP_344735081.1">
    <property type="nucleotide sequence ID" value="NZ_BAAAZH010000031.1"/>
</dbReference>
<comment type="caution">
    <text evidence="2">The sequence shown here is derived from an EMBL/GenBank/DDBJ whole genome shotgun (WGS) entry which is preliminary data.</text>
</comment>
<evidence type="ECO:0000313" key="2">
    <source>
        <dbReference type="EMBL" id="GAA4127522.1"/>
    </source>
</evidence>
<dbReference type="EMBL" id="BAAAZH010000031">
    <property type="protein sequence ID" value="GAA4127522.1"/>
    <property type="molecule type" value="Genomic_DNA"/>
</dbReference>
<proteinExistence type="predicted"/>
<reference evidence="3" key="1">
    <citation type="journal article" date="2019" name="Int. J. Syst. Evol. Microbiol.">
        <title>The Global Catalogue of Microorganisms (GCM) 10K type strain sequencing project: providing services to taxonomists for standard genome sequencing and annotation.</title>
        <authorList>
            <consortium name="The Broad Institute Genomics Platform"/>
            <consortium name="The Broad Institute Genome Sequencing Center for Infectious Disease"/>
            <person name="Wu L."/>
            <person name="Ma J."/>
        </authorList>
    </citation>
    <scope>NUCLEOTIDE SEQUENCE [LARGE SCALE GENOMIC DNA]</scope>
    <source>
        <strain evidence="3">JCM 16703</strain>
    </source>
</reference>
<evidence type="ECO:0000256" key="1">
    <source>
        <dbReference type="SAM" id="MobiDB-lite"/>
    </source>
</evidence>
<accession>A0ABP7XXI5</accession>
<dbReference type="Proteomes" id="UP001501495">
    <property type="component" value="Unassembled WGS sequence"/>
</dbReference>
<sequence>MSNSTTPAAADLLPESATWDDYVAAHGGPDVPGWWVTLCWHADSEYPRPEAVGPYRSYELAVSAMEDSLLIDSFCEDTKRAECLDDVFVSTTPASIAVTCAAFGSQVTLIDPSDPNHFGRTDLTAPAPEQSAGLSVWYTGMQATVLNSTPAPQVQPIVGTGTRTNPGPRVTP</sequence>
<gene>
    <name evidence="2" type="ORF">GCM10022215_38070</name>
</gene>
<organism evidence="2 3">
    <name type="scientific">Nocardioides fonticola</name>
    <dbReference type="NCBI Taxonomy" id="450363"/>
    <lineage>
        <taxon>Bacteria</taxon>
        <taxon>Bacillati</taxon>
        <taxon>Actinomycetota</taxon>
        <taxon>Actinomycetes</taxon>
        <taxon>Propionibacteriales</taxon>
        <taxon>Nocardioidaceae</taxon>
        <taxon>Nocardioides</taxon>
    </lineage>
</organism>
<name>A0ABP7XXI5_9ACTN</name>